<feature type="compositionally biased region" description="Basic and acidic residues" evidence="3">
    <location>
        <begin position="648"/>
        <end position="694"/>
    </location>
</feature>
<feature type="compositionally biased region" description="Basic and acidic residues" evidence="3">
    <location>
        <begin position="536"/>
        <end position="548"/>
    </location>
</feature>
<feature type="compositionally biased region" description="Basic and acidic residues" evidence="3">
    <location>
        <begin position="319"/>
        <end position="329"/>
    </location>
</feature>
<feature type="compositionally biased region" description="Polar residues" evidence="3">
    <location>
        <begin position="783"/>
        <end position="802"/>
    </location>
</feature>
<accession>A0A2J8Y6Q7</accession>
<reference evidence="5" key="1">
    <citation type="submission" date="2017-12" db="EMBL/GenBank/DDBJ databases">
        <title>High-resolution comparative analysis of great ape genomes.</title>
        <authorList>
            <person name="Pollen A."/>
            <person name="Hastie A."/>
            <person name="Hormozdiari F."/>
            <person name="Dougherty M."/>
            <person name="Liu R."/>
            <person name="Chaisson M."/>
            <person name="Hoppe E."/>
            <person name="Hill C."/>
            <person name="Pang A."/>
            <person name="Hillier L."/>
            <person name="Baker C."/>
            <person name="Armstrong J."/>
            <person name="Shendure J."/>
            <person name="Paten B."/>
            <person name="Wilson R."/>
            <person name="Chao H."/>
            <person name="Schneider V."/>
            <person name="Ventura M."/>
            <person name="Kronenberg Z."/>
            <person name="Murali S."/>
            <person name="Gordon D."/>
            <person name="Cantsilieris S."/>
            <person name="Munson K."/>
            <person name="Nelson B."/>
            <person name="Raja A."/>
            <person name="Underwood J."/>
            <person name="Diekhans M."/>
            <person name="Fiddes I."/>
            <person name="Haussler D."/>
            <person name="Eichler E."/>
        </authorList>
    </citation>
    <scope>NUCLEOTIDE SEQUENCE [LARGE SCALE GENOMIC DNA]</scope>
    <source>
        <strain evidence="5">Susie</strain>
    </source>
</reference>
<dbReference type="AlphaFoldDB" id="A0A2J8Y6Q7"/>
<dbReference type="GO" id="GO:0016477">
    <property type="term" value="P:cell migration"/>
    <property type="evidence" value="ECO:0007669"/>
    <property type="project" value="TreeGrafter"/>
</dbReference>
<protein>
    <submittedName>
        <fullName evidence="5">SH3D21 isoform 5</fullName>
    </submittedName>
</protein>
<dbReference type="InterPro" id="IPR050384">
    <property type="entry name" value="Endophilin_SH3RF"/>
</dbReference>
<feature type="region of interest" description="Disordered" evidence="3">
    <location>
        <begin position="556"/>
        <end position="729"/>
    </location>
</feature>
<feature type="domain" description="SH3" evidence="4">
    <location>
        <begin position="1"/>
        <end position="58"/>
    </location>
</feature>
<dbReference type="InterPro" id="IPR001452">
    <property type="entry name" value="SH3_domain"/>
</dbReference>
<keyword evidence="1 2" id="KW-0728">SH3 domain</keyword>
<dbReference type="GO" id="GO:0007015">
    <property type="term" value="P:actin filament organization"/>
    <property type="evidence" value="ECO:0007669"/>
    <property type="project" value="TreeGrafter"/>
</dbReference>
<proteinExistence type="predicted"/>
<dbReference type="InterPro" id="IPR035468">
    <property type="entry name" value="SH3D21_SH3"/>
</dbReference>
<feature type="region of interest" description="Disordered" evidence="3">
    <location>
        <begin position="781"/>
        <end position="802"/>
    </location>
</feature>
<feature type="compositionally biased region" description="Basic and acidic residues" evidence="3">
    <location>
        <begin position="339"/>
        <end position="352"/>
    </location>
</feature>
<evidence type="ECO:0000256" key="1">
    <source>
        <dbReference type="ARBA" id="ARBA00022443"/>
    </source>
</evidence>
<feature type="region of interest" description="Disordered" evidence="3">
    <location>
        <begin position="141"/>
        <end position="166"/>
    </location>
</feature>
<dbReference type="SUPFAM" id="SSF50044">
    <property type="entry name" value="SH3-domain"/>
    <property type="match status" value="3"/>
</dbReference>
<dbReference type="Pfam" id="PF07653">
    <property type="entry name" value="SH3_2"/>
    <property type="match status" value="1"/>
</dbReference>
<dbReference type="PANTHER" id="PTHR14167:SF28">
    <property type="entry name" value="SH3 DOMAIN-CONTAINING PROTEIN 21"/>
    <property type="match status" value="1"/>
</dbReference>
<feature type="region of interest" description="Disordered" evidence="3">
    <location>
        <begin position="529"/>
        <end position="548"/>
    </location>
</feature>
<feature type="compositionally biased region" description="Basic residues" evidence="3">
    <location>
        <begin position="69"/>
        <end position="84"/>
    </location>
</feature>
<feature type="domain" description="SH3" evidence="4">
    <location>
        <begin position="83"/>
        <end position="142"/>
    </location>
</feature>
<feature type="compositionally biased region" description="Basic and acidic residues" evidence="3">
    <location>
        <begin position="556"/>
        <end position="573"/>
    </location>
</feature>
<dbReference type="PRINTS" id="PR00452">
    <property type="entry name" value="SH3DOMAIN"/>
</dbReference>
<evidence type="ECO:0000256" key="2">
    <source>
        <dbReference type="PROSITE-ProRule" id="PRU00192"/>
    </source>
</evidence>
<feature type="domain" description="SH3" evidence="4">
    <location>
        <begin position="181"/>
        <end position="242"/>
    </location>
</feature>
<evidence type="ECO:0000259" key="4">
    <source>
        <dbReference type="PROSITE" id="PS50002"/>
    </source>
</evidence>
<evidence type="ECO:0000256" key="3">
    <source>
        <dbReference type="SAM" id="MobiDB-lite"/>
    </source>
</evidence>
<feature type="region of interest" description="Disordered" evidence="3">
    <location>
        <begin position="272"/>
        <end position="518"/>
    </location>
</feature>
<feature type="compositionally biased region" description="Polar residues" evidence="3">
    <location>
        <begin position="710"/>
        <end position="728"/>
    </location>
</feature>
<feature type="compositionally biased region" description="Basic and acidic residues" evidence="3">
    <location>
        <begin position="616"/>
        <end position="626"/>
    </location>
</feature>
<dbReference type="CDD" id="cd12142">
    <property type="entry name" value="SH3_D21-like"/>
    <property type="match status" value="1"/>
</dbReference>
<dbReference type="SMART" id="SM00326">
    <property type="entry name" value="SH3"/>
    <property type="match status" value="3"/>
</dbReference>
<dbReference type="EMBL" id="NDHI03003278">
    <property type="protein sequence ID" value="PNJ89947.1"/>
    <property type="molecule type" value="Genomic_DNA"/>
</dbReference>
<dbReference type="Pfam" id="PF14604">
    <property type="entry name" value="SH3_9"/>
    <property type="match status" value="2"/>
</dbReference>
<dbReference type="Gene3D" id="2.30.30.40">
    <property type="entry name" value="SH3 Domains"/>
    <property type="match status" value="3"/>
</dbReference>
<organism evidence="5">
    <name type="scientific">Pongo abelii</name>
    <name type="common">Sumatran orangutan</name>
    <name type="synonym">Pongo pygmaeus abelii</name>
    <dbReference type="NCBI Taxonomy" id="9601"/>
    <lineage>
        <taxon>Eukaryota</taxon>
        <taxon>Metazoa</taxon>
        <taxon>Chordata</taxon>
        <taxon>Craniata</taxon>
        <taxon>Vertebrata</taxon>
        <taxon>Euteleostomi</taxon>
        <taxon>Mammalia</taxon>
        <taxon>Eutheria</taxon>
        <taxon>Euarchontoglires</taxon>
        <taxon>Primates</taxon>
        <taxon>Haplorrhini</taxon>
        <taxon>Catarrhini</taxon>
        <taxon>Hominidae</taxon>
        <taxon>Pongo</taxon>
    </lineage>
</organism>
<comment type="caution">
    <text evidence="5">The sequence shown here is derived from an EMBL/GenBank/DDBJ whole genome shotgun (WGS) entry which is preliminary data.</text>
</comment>
<dbReference type="PANTHER" id="PTHR14167">
    <property type="entry name" value="SH3 DOMAIN-CONTAINING"/>
    <property type="match status" value="1"/>
</dbReference>
<dbReference type="InterPro" id="IPR036028">
    <property type="entry name" value="SH3-like_dom_sf"/>
</dbReference>
<gene>
    <name evidence="5" type="ORF">CR201_G0015674</name>
</gene>
<dbReference type="CDD" id="cd11874">
    <property type="entry name" value="SH3_CD2AP-like_2"/>
    <property type="match status" value="1"/>
</dbReference>
<feature type="compositionally biased region" description="Polar residues" evidence="3">
    <location>
        <begin position="373"/>
        <end position="383"/>
    </location>
</feature>
<evidence type="ECO:0000313" key="5">
    <source>
        <dbReference type="EMBL" id="PNJ89947.1"/>
    </source>
</evidence>
<feature type="region of interest" description="Disordered" evidence="3">
    <location>
        <begin position="60"/>
        <end position="84"/>
    </location>
</feature>
<name>A0A2J8Y6Q7_PONAB</name>
<dbReference type="PROSITE" id="PS50002">
    <property type="entry name" value="SH3"/>
    <property type="match status" value="3"/>
</dbReference>
<feature type="compositionally biased region" description="Polar residues" evidence="3">
    <location>
        <begin position="302"/>
        <end position="318"/>
    </location>
</feature>
<dbReference type="PRINTS" id="PR00499">
    <property type="entry name" value="P67PHOX"/>
</dbReference>
<sequence length="802" mass="88866">MEVLVLAGYRAQKEDELSLAPGDVVRQVRWVPARGWLRGEFGGRYGLFPERLVQEIPETLRGSGEARRPRCARRRGHPAKHPRPQRWCKVNFSYSPEQADELKLQAGEIVEMIKEIEDGWWLGKKNGQLGAFPSNFVELLDSGPPSLGNPDMPSVSPGPQQPPKLSSLAYDSPPDYLQTVSHPEAYRVLFDYQPEAPDELALRRGDVVKVLSKTTEDKGWWEGECQGRRGVFPDNFVLPPPPIKKLVPRKVVSRESEHKLSLAAVGRTHSRLDGYSQIPAPTKEPKKLMPKTSLPTVKKLATATTGPSKAKTSQTPSRDSQKLTSRDSGKGCLPPVRGGLEDREGVAVRMDRGPNGGFQSGGSCQPGRKRSKTQTPQQRSVSSQEEEHSSPAKAPSVKRTPMLDKTATPENAPSSKKIPAPDKVPSPEKTLTLGDKASIPGNSTSGKIPAPDKVPTPEKMVTPEDKSSIPENSIIPEETLTVDKPSTPERVFSVEEAPALEVPPMDKVPDPKMAPLGDQVPTLEKVLTPELSEEEVSTRDDIQFHHFSSEETLQKVKYFVAKEDPSSQEEAHTPEAPPPQPPSSERCLGEMKCPLVRGDSSPRQAELKSGPASRPALEKPHPHKEATTLLEEAPSKDERTPEEEAPPNEERPLREEVLPEEGVASKEEVTPKEELPPKEVPPKEEVAPKEEVPPIERAFAQKTRPIKPSPDSQETLTLPSLVPQNYTENKNEGVDVTSLRGEVESLRRALELMEVQLERKLTDIWEELKSEKEQRRQLEVQVMQGTQKSQTPRIIHTQTQTY</sequence>